<dbReference type="KEGG" id="mgr:MGG_15786"/>
<gene>
    <name evidence="2" type="ORF">MGG_15786</name>
</gene>
<dbReference type="VEuPathDB" id="FungiDB:MGG_15786"/>
<evidence type="ECO:0000313" key="2">
    <source>
        <dbReference type="EMBL" id="EHA55112.1"/>
    </source>
</evidence>
<accession>G4MWQ7</accession>
<dbReference type="RefSeq" id="XP_003714919.1">
    <property type="nucleotide sequence ID" value="XM_003714871.1"/>
</dbReference>
<dbReference type="SMR" id="G4MWQ7"/>
<evidence type="ECO:0000256" key="1">
    <source>
        <dbReference type="SAM" id="MobiDB-lite"/>
    </source>
</evidence>
<dbReference type="EMBL" id="CM001232">
    <property type="protein sequence ID" value="EHA55112.1"/>
    <property type="molecule type" value="Genomic_DNA"/>
</dbReference>
<dbReference type="HOGENOM" id="CLU_2996922_0_0_1"/>
<dbReference type="InParanoid" id="G4MWQ7"/>
<evidence type="ECO:0000313" key="3">
    <source>
        <dbReference type="Proteomes" id="UP000009058"/>
    </source>
</evidence>
<feature type="compositionally biased region" description="Basic and acidic residues" evidence="1">
    <location>
        <begin position="1"/>
        <end position="15"/>
    </location>
</feature>
<name>G4MWQ7_PYRO7</name>
<dbReference type="Proteomes" id="UP000009058">
    <property type="component" value="Chromosome 2"/>
</dbReference>
<feature type="region of interest" description="Disordered" evidence="1">
    <location>
        <begin position="1"/>
        <end position="29"/>
    </location>
</feature>
<keyword evidence="3" id="KW-1185">Reference proteome</keyword>
<reference key="2">
    <citation type="submission" date="2011-05" db="EMBL/GenBank/DDBJ databases">
        <title>The Genome Sequence of Magnaporthe oryzae 70-15.</title>
        <authorList>
            <consortium name="The Broad Institute Genome Sequencing Platform"/>
            <person name="Ma L.-J."/>
            <person name="Dead R."/>
            <person name="Young S.K."/>
            <person name="Zeng Q."/>
            <person name="Gargeya S."/>
            <person name="Fitzgerald M."/>
            <person name="Haas B."/>
            <person name="Abouelleil A."/>
            <person name="Alvarado L."/>
            <person name="Arachchi H.M."/>
            <person name="Berlin A."/>
            <person name="Brown A."/>
            <person name="Chapman S.B."/>
            <person name="Chen Z."/>
            <person name="Dunbar C."/>
            <person name="Freedman E."/>
            <person name="Gearin G."/>
            <person name="Gellesch M."/>
            <person name="Goldberg J."/>
            <person name="Griggs A."/>
            <person name="Gujja S."/>
            <person name="Heiman D."/>
            <person name="Howarth C."/>
            <person name="Larson L."/>
            <person name="Lui A."/>
            <person name="MacDonald P.J.P."/>
            <person name="Mehta T."/>
            <person name="Montmayeur A."/>
            <person name="Murphy C."/>
            <person name="Neiman D."/>
            <person name="Pearson M."/>
            <person name="Priest M."/>
            <person name="Roberts A."/>
            <person name="Saif S."/>
            <person name="Shea T."/>
            <person name="Shenoy N."/>
            <person name="Sisk P."/>
            <person name="Stolte C."/>
            <person name="Sykes S."/>
            <person name="Yandava C."/>
            <person name="Wortman J."/>
            <person name="Nusbaum C."/>
            <person name="Birren B."/>
        </authorList>
    </citation>
    <scope>NUCLEOTIDE SEQUENCE</scope>
    <source>
        <strain>70-15</strain>
    </source>
</reference>
<dbReference type="GeneID" id="12985449"/>
<sequence length="57" mass="6696">MGKKRTAEDRRKQAEESGFNFDDEDVDDKPVPRFVLGYTERVCNVQVELWQDILKGH</sequence>
<organism evidence="2 3">
    <name type="scientific">Pyricularia oryzae (strain 70-15 / ATCC MYA-4617 / FGSC 8958)</name>
    <name type="common">Rice blast fungus</name>
    <name type="synonym">Magnaporthe oryzae</name>
    <dbReference type="NCBI Taxonomy" id="242507"/>
    <lineage>
        <taxon>Eukaryota</taxon>
        <taxon>Fungi</taxon>
        <taxon>Dikarya</taxon>
        <taxon>Ascomycota</taxon>
        <taxon>Pezizomycotina</taxon>
        <taxon>Sordariomycetes</taxon>
        <taxon>Sordariomycetidae</taxon>
        <taxon>Magnaporthales</taxon>
        <taxon>Pyriculariaceae</taxon>
        <taxon>Pyricularia</taxon>
    </lineage>
</organism>
<proteinExistence type="predicted"/>
<dbReference type="OrthoDB" id="3794568at2759"/>
<reference evidence="2 3" key="1">
    <citation type="journal article" date="2005" name="Nature">
        <title>The genome sequence of the rice blast fungus Magnaporthe grisea.</title>
        <authorList>
            <person name="Dean R.A."/>
            <person name="Talbot N.J."/>
            <person name="Ebbole D.J."/>
            <person name="Farman M.L."/>
            <person name="Mitchell T.K."/>
            <person name="Orbach M.J."/>
            <person name="Thon M."/>
            <person name="Kulkarni R."/>
            <person name="Xu J.R."/>
            <person name="Pan H."/>
            <person name="Read N.D."/>
            <person name="Lee Y.H."/>
            <person name="Carbone I."/>
            <person name="Brown D."/>
            <person name="Oh Y.Y."/>
            <person name="Donofrio N."/>
            <person name="Jeong J.S."/>
            <person name="Soanes D.M."/>
            <person name="Djonovic S."/>
            <person name="Kolomiets E."/>
            <person name="Rehmeyer C."/>
            <person name="Li W."/>
            <person name="Harding M."/>
            <person name="Kim S."/>
            <person name="Lebrun M.H."/>
            <person name="Bohnert H."/>
            <person name="Coughlan S."/>
            <person name="Butler J."/>
            <person name="Calvo S."/>
            <person name="Ma L.J."/>
            <person name="Nicol R."/>
            <person name="Purcell S."/>
            <person name="Nusbaum C."/>
            <person name="Galagan J.E."/>
            <person name="Birren B.W."/>
        </authorList>
    </citation>
    <scope>NUCLEOTIDE SEQUENCE [LARGE SCALE GENOMIC DNA]</scope>
    <source>
        <strain evidence="3">70-15 / ATCC MYA-4617 / FGSC 8958</strain>
    </source>
</reference>
<protein>
    <submittedName>
        <fullName evidence="2">Uncharacterized protein</fullName>
    </submittedName>
</protein>
<dbReference type="AlphaFoldDB" id="G4MWQ7"/>